<accession>F3PR99</accession>
<dbReference type="Pfam" id="PF12954">
    <property type="entry name" value="DUF3843"/>
    <property type="match status" value="2"/>
</dbReference>
<proteinExistence type="predicted"/>
<reference evidence="1 2" key="1">
    <citation type="submission" date="2011-02" db="EMBL/GenBank/DDBJ databases">
        <authorList>
            <person name="Weinstock G."/>
            <person name="Sodergren E."/>
            <person name="Clifton S."/>
            <person name="Fulton L."/>
            <person name="Fulton B."/>
            <person name="Courtney L."/>
            <person name="Fronick C."/>
            <person name="Harrison M."/>
            <person name="Strong C."/>
            <person name="Farmer C."/>
            <person name="Delahaunty K."/>
            <person name="Markovic C."/>
            <person name="Hall O."/>
            <person name="Minx P."/>
            <person name="Tomlinson C."/>
            <person name="Mitreva M."/>
            <person name="Hou S."/>
            <person name="Chen J."/>
            <person name="Wollam A."/>
            <person name="Pepin K.H."/>
            <person name="Johnson M."/>
            <person name="Bhonagiri V."/>
            <person name="Zhang X."/>
            <person name="Suruliraj S."/>
            <person name="Warren W."/>
            <person name="Chinwalla A."/>
            <person name="Mardis E.R."/>
            <person name="Wilson R.K."/>
        </authorList>
    </citation>
    <scope>NUCLEOTIDE SEQUENCE [LARGE SCALE GENOMIC DNA]</scope>
    <source>
        <strain evidence="1 2">YIT 12057</strain>
    </source>
</reference>
<dbReference type="GeneID" id="86048951"/>
<organism evidence="1 2">
    <name type="scientific">Bacteroides fluxus YIT 12057</name>
    <dbReference type="NCBI Taxonomy" id="763034"/>
    <lineage>
        <taxon>Bacteria</taxon>
        <taxon>Pseudomonadati</taxon>
        <taxon>Bacteroidota</taxon>
        <taxon>Bacteroidia</taxon>
        <taxon>Bacteroidales</taxon>
        <taxon>Bacteroidaceae</taxon>
        <taxon>Bacteroides</taxon>
    </lineage>
</organism>
<dbReference type="STRING" id="763034.HMPREF9446_01248"/>
<protein>
    <recommendedName>
        <fullName evidence="3">DUF3843 family protein</fullName>
    </recommendedName>
</protein>
<dbReference type="eggNOG" id="ENOG5032XC3">
    <property type="taxonomic scope" value="Bacteria"/>
</dbReference>
<dbReference type="RefSeq" id="WP_009124479.1">
    <property type="nucleotide sequence ID" value="NZ_GL882621.1"/>
</dbReference>
<evidence type="ECO:0000313" key="1">
    <source>
        <dbReference type="EMBL" id="EGF58447.1"/>
    </source>
</evidence>
<dbReference type="Proteomes" id="UP000003416">
    <property type="component" value="Unassembled WGS sequence"/>
</dbReference>
<sequence>MATITMKEWLGANERTRVLLTDKWYLDFAIKVLPFIKQSSVFKYENKRAQTEAAISVSLYLQDAISQNGGWKLFSDLYFRQYGTYLPFYPLTDEYIPDEINTEDIAFVIWTLKSHFAIWEDDQYTLFSPYDEGLLELSRILYDIMDECFEEAPISKEPSSDIWVMGPDLLEMPTTPLPEITPETKLKKDVERCLEYSKGAPLLYFANYKELCTFFVKVLKWEDNPSSLLPDLKYKKEFVIYANAKGMLIAHNVAAYFCEDHNPLYDAKRAAAEGYRMFCRPGACPFDLLKYGMTKGILPDVQLPLFKGKELLQQYWDFIARYYLCEYYEGE</sequence>
<dbReference type="EMBL" id="AFBN01000022">
    <property type="protein sequence ID" value="EGF58447.1"/>
    <property type="molecule type" value="Genomic_DNA"/>
</dbReference>
<name>F3PR99_9BACE</name>
<evidence type="ECO:0000313" key="2">
    <source>
        <dbReference type="Proteomes" id="UP000003416"/>
    </source>
</evidence>
<dbReference type="HOGENOM" id="CLU_042006_0_0_10"/>
<evidence type="ECO:0008006" key="3">
    <source>
        <dbReference type="Google" id="ProtNLM"/>
    </source>
</evidence>
<keyword evidence="2" id="KW-1185">Reference proteome</keyword>
<dbReference type="AlphaFoldDB" id="F3PR99"/>
<comment type="caution">
    <text evidence="1">The sequence shown here is derived from an EMBL/GenBank/DDBJ whole genome shotgun (WGS) entry which is preliminary data.</text>
</comment>
<gene>
    <name evidence="1" type="ORF">HMPREF9446_01248</name>
</gene>
<dbReference type="InterPro" id="IPR024214">
    <property type="entry name" value="DUF3843"/>
</dbReference>